<proteinExistence type="predicted"/>
<feature type="transmembrane region" description="Helical" evidence="1">
    <location>
        <begin position="38"/>
        <end position="58"/>
    </location>
</feature>
<keyword evidence="1" id="KW-0812">Transmembrane</keyword>
<name>A0A2R5G773_9STRA</name>
<gene>
    <name evidence="2" type="ORF">FCC1311_005212</name>
</gene>
<comment type="caution">
    <text evidence="2">The sequence shown here is derived from an EMBL/GenBank/DDBJ whole genome shotgun (WGS) entry which is preliminary data.</text>
</comment>
<accession>A0A2R5G773</accession>
<organism evidence="2 3">
    <name type="scientific">Hondaea fermentalgiana</name>
    <dbReference type="NCBI Taxonomy" id="2315210"/>
    <lineage>
        <taxon>Eukaryota</taxon>
        <taxon>Sar</taxon>
        <taxon>Stramenopiles</taxon>
        <taxon>Bigyra</taxon>
        <taxon>Labyrinthulomycetes</taxon>
        <taxon>Thraustochytrida</taxon>
        <taxon>Thraustochytriidae</taxon>
        <taxon>Hondaea</taxon>
    </lineage>
</organism>
<dbReference type="InParanoid" id="A0A2R5G773"/>
<dbReference type="AlphaFoldDB" id="A0A2R5G773"/>
<protein>
    <submittedName>
        <fullName evidence="2">Uncharacterized protein</fullName>
    </submittedName>
</protein>
<evidence type="ECO:0000256" key="1">
    <source>
        <dbReference type="SAM" id="Phobius"/>
    </source>
</evidence>
<sequence length="403" mass="45256">MASGNAASCTDKMCAKLSMTPPGTEFRYANAKHAREHWFVKLGLLLSCLPLLLTMLGVQTVTGGVWSPAGSELSAISTMPESSIDDSTRVPRKWMRRKRVSNPAGCALAPVEGERMLKYVRVVGERNSGVDGVVDLLSKLFPNVTVGSGFVRTKYWFQDERELDPEIDLEEVLVVVVLRNPYDWTLLMQRNPIFAPAHRIKHDWRRFVSRLWTTKTSITDKELSSTPGAKCQAKYQAGEVRPCRQSRTSFLGSETRSRYMDPVYETNPVTHLPLRNVLELRKFKMLNYANMTQWVPHISYLKLEALDTLEGVAQVQSVLSRAYNLDSCDTADGGTHAYVDPQSKLLASTRAQMTAQYRDYLTCNIFWSVESAVFGYSAAELYTSDLCSKSPYNVAFNGHTPLP</sequence>
<evidence type="ECO:0000313" key="3">
    <source>
        <dbReference type="Proteomes" id="UP000241890"/>
    </source>
</evidence>
<keyword evidence="3" id="KW-1185">Reference proteome</keyword>
<keyword evidence="1" id="KW-0472">Membrane</keyword>
<dbReference type="Proteomes" id="UP000241890">
    <property type="component" value="Unassembled WGS sequence"/>
</dbReference>
<evidence type="ECO:0000313" key="2">
    <source>
        <dbReference type="EMBL" id="GBG24303.1"/>
    </source>
</evidence>
<reference evidence="2 3" key="1">
    <citation type="submission" date="2017-12" db="EMBL/GenBank/DDBJ databases">
        <title>Sequencing, de novo assembly and annotation of complete genome of a new Thraustochytrid species, strain FCC1311.</title>
        <authorList>
            <person name="Sedici K."/>
            <person name="Godart F."/>
            <person name="Aiese Cigliano R."/>
            <person name="Sanseverino W."/>
            <person name="Barakat M."/>
            <person name="Ortet P."/>
            <person name="Marechal E."/>
            <person name="Cagnac O."/>
            <person name="Amato A."/>
        </authorList>
    </citation>
    <scope>NUCLEOTIDE SEQUENCE [LARGE SCALE GENOMIC DNA]</scope>
</reference>
<keyword evidence="1" id="KW-1133">Transmembrane helix</keyword>
<dbReference type="EMBL" id="BEYU01000005">
    <property type="protein sequence ID" value="GBG24303.1"/>
    <property type="molecule type" value="Genomic_DNA"/>
</dbReference>
<dbReference type="OrthoDB" id="34984at2759"/>